<dbReference type="InterPro" id="IPR003593">
    <property type="entry name" value="AAA+_ATPase"/>
</dbReference>
<evidence type="ECO:0000259" key="8">
    <source>
        <dbReference type="PROSITE" id="PS50893"/>
    </source>
</evidence>
<evidence type="ECO:0000313" key="10">
    <source>
        <dbReference type="Proteomes" id="UP001203972"/>
    </source>
</evidence>
<evidence type="ECO:0000256" key="6">
    <source>
        <dbReference type="ARBA" id="ARBA00023136"/>
    </source>
</evidence>
<protein>
    <submittedName>
        <fullName evidence="9">ATP-binding cassette domain-containing protein</fullName>
    </submittedName>
</protein>
<accession>A0AAP2XWF7</accession>
<comment type="caution">
    <text evidence="9">The sequence shown here is derived from an EMBL/GenBank/DDBJ whole genome shotgun (WGS) entry which is preliminary data.</text>
</comment>
<proteinExistence type="predicted"/>
<dbReference type="InterPro" id="IPR027417">
    <property type="entry name" value="P-loop_NTPase"/>
</dbReference>
<dbReference type="PANTHER" id="PTHR24221:SF654">
    <property type="entry name" value="ATP-BINDING CASSETTE SUB-FAMILY B MEMBER 6"/>
    <property type="match status" value="1"/>
</dbReference>
<reference evidence="9" key="1">
    <citation type="journal article" date="2022" name="Clin. Infect. Dis.">
        <title>Association between Clostridium innocuum and antibiotic-associated diarrhea in adults and children: A cross-sectional study and comparative genomics analysis.</title>
        <authorList>
            <person name="Cherny K.E."/>
            <person name="Muscat E.B."/>
            <person name="Balaji A."/>
            <person name="Mukherjee J."/>
            <person name="Ozer E.A."/>
            <person name="Angarone M.P."/>
            <person name="Hauser A.R."/>
            <person name="Sichel J.S."/>
            <person name="Amponsah E."/>
            <person name="Kociolek L.K."/>
        </authorList>
    </citation>
    <scope>NUCLEOTIDE SEQUENCE</scope>
    <source>
        <strain evidence="9">NU1-AC-029v</strain>
    </source>
</reference>
<evidence type="ECO:0000256" key="4">
    <source>
        <dbReference type="ARBA" id="ARBA00022840"/>
    </source>
</evidence>
<dbReference type="InterPro" id="IPR036640">
    <property type="entry name" value="ABC1_TM_sf"/>
</dbReference>
<dbReference type="PROSITE" id="PS00211">
    <property type="entry name" value="ABC_TRANSPORTER_1"/>
    <property type="match status" value="1"/>
</dbReference>
<name>A0AAP2XWF7_CLOIN</name>
<dbReference type="GO" id="GO:0016887">
    <property type="term" value="F:ATP hydrolysis activity"/>
    <property type="evidence" value="ECO:0007669"/>
    <property type="project" value="InterPro"/>
</dbReference>
<evidence type="ECO:0000256" key="1">
    <source>
        <dbReference type="ARBA" id="ARBA00004651"/>
    </source>
</evidence>
<dbReference type="EMBL" id="JAKTMA010000037">
    <property type="protein sequence ID" value="MCR0234641.1"/>
    <property type="molecule type" value="Genomic_DNA"/>
</dbReference>
<feature type="transmembrane region" description="Helical" evidence="7">
    <location>
        <begin position="78"/>
        <end position="99"/>
    </location>
</feature>
<keyword evidence="4 9" id="KW-0067">ATP-binding</keyword>
<keyword evidence="2 7" id="KW-0812">Transmembrane</keyword>
<keyword evidence="3" id="KW-0547">Nucleotide-binding</keyword>
<dbReference type="SUPFAM" id="SSF52540">
    <property type="entry name" value="P-loop containing nucleoside triphosphate hydrolases"/>
    <property type="match status" value="1"/>
</dbReference>
<dbReference type="InterPro" id="IPR003439">
    <property type="entry name" value="ABC_transporter-like_ATP-bd"/>
</dbReference>
<evidence type="ECO:0000313" key="9">
    <source>
        <dbReference type="EMBL" id="MCR0234641.1"/>
    </source>
</evidence>
<dbReference type="PROSITE" id="PS50893">
    <property type="entry name" value="ABC_TRANSPORTER_2"/>
    <property type="match status" value="1"/>
</dbReference>
<feature type="transmembrane region" description="Helical" evidence="7">
    <location>
        <begin position="49"/>
        <end position="72"/>
    </location>
</feature>
<gene>
    <name evidence="9" type="ORF">MKC95_17880</name>
</gene>
<keyword evidence="6 7" id="KW-0472">Membrane</keyword>
<dbReference type="GO" id="GO:0005886">
    <property type="term" value="C:plasma membrane"/>
    <property type="evidence" value="ECO:0007669"/>
    <property type="project" value="UniProtKB-SubCell"/>
</dbReference>
<dbReference type="InterPro" id="IPR017871">
    <property type="entry name" value="ABC_transporter-like_CS"/>
</dbReference>
<organism evidence="9 10">
    <name type="scientific">Clostridium innocuum</name>
    <dbReference type="NCBI Taxonomy" id="1522"/>
    <lineage>
        <taxon>Bacteria</taxon>
        <taxon>Bacillati</taxon>
        <taxon>Bacillota</taxon>
        <taxon>Clostridia</taxon>
        <taxon>Eubacteriales</taxon>
        <taxon>Clostridiaceae</taxon>
        <taxon>Clostridium</taxon>
    </lineage>
</organism>
<dbReference type="Proteomes" id="UP001203972">
    <property type="component" value="Unassembled WGS sequence"/>
</dbReference>
<dbReference type="GO" id="GO:0034040">
    <property type="term" value="F:ATPase-coupled lipid transmembrane transporter activity"/>
    <property type="evidence" value="ECO:0007669"/>
    <property type="project" value="TreeGrafter"/>
</dbReference>
<sequence length="477" mass="54849">MIPTKSLVLSKKLHLLVYEKSRNVDYSSYESPDYFDKFSISLEQMDSRVISVIQDLAGFFGCILGISSYIAIISMYDAALIIIVIINVLIITCFTMIIAKIQNKRYKESIPFVRKADYSKRIFYLFENAKEIRLNKGINQLLLRDYENSMYSQISLIKKYARKTFPNFSLEQLILVLTLGIEYMQISRSVVSGSILVTNFYLLLSGVSQMIDQMLSIIKIAPNFYEHSLYMEPLVNFLRQETEDILSTTEINEIHEIALEHVSFWYNEDNIIIDDISIVFQKGIHIILGENGAGKSTLLSLLCLLRSPNDGYLFVNSIKANNFNKESYYDKMGVLFQDYVLFAFSIAENILMRKIENENDEKKVQNALKIVGLYDKIKQLPNGINTQVYREFDNEGCVLSGGEAQRLAMARVLVNNYDVIILDEPCSSISLNSRRIIMGKIFDLYKNKIVFVVTHDIDWIDRKANIFTLNKGKLEVS</sequence>
<dbReference type="GO" id="GO:0005524">
    <property type="term" value="F:ATP binding"/>
    <property type="evidence" value="ECO:0007669"/>
    <property type="project" value="UniProtKB-KW"/>
</dbReference>
<dbReference type="SUPFAM" id="SSF90123">
    <property type="entry name" value="ABC transporter transmembrane region"/>
    <property type="match status" value="1"/>
</dbReference>
<keyword evidence="5 7" id="KW-1133">Transmembrane helix</keyword>
<comment type="subcellular location">
    <subcellularLocation>
        <location evidence="1">Cell membrane</location>
        <topology evidence="1">Multi-pass membrane protein</topology>
    </subcellularLocation>
</comment>
<dbReference type="InterPro" id="IPR039421">
    <property type="entry name" value="Type_1_exporter"/>
</dbReference>
<dbReference type="SMART" id="SM00382">
    <property type="entry name" value="AAA"/>
    <property type="match status" value="1"/>
</dbReference>
<evidence type="ECO:0000256" key="2">
    <source>
        <dbReference type="ARBA" id="ARBA00022692"/>
    </source>
</evidence>
<evidence type="ECO:0000256" key="3">
    <source>
        <dbReference type="ARBA" id="ARBA00022741"/>
    </source>
</evidence>
<dbReference type="Gene3D" id="1.20.1560.10">
    <property type="entry name" value="ABC transporter type 1, transmembrane domain"/>
    <property type="match status" value="1"/>
</dbReference>
<evidence type="ECO:0000256" key="7">
    <source>
        <dbReference type="SAM" id="Phobius"/>
    </source>
</evidence>
<dbReference type="Gene3D" id="3.40.50.300">
    <property type="entry name" value="P-loop containing nucleotide triphosphate hydrolases"/>
    <property type="match status" value="1"/>
</dbReference>
<feature type="domain" description="ABC transporter" evidence="8">
    <location>
        <begin position="257"/>
        <end position="476"/>
    </location>
</feature>
<evidence type="ECO:0000256" key="5">
    <source>
        <dbReference type="ARBA" id="ARBA00022989"/>
    </source>
</evidence>
<feature type="transmembrane region" description="Helical" evidence="7">
    <location>
        <begin position="190"/>
        <end position="211"/>
    </location>
</feature>
<dbReference type="AlphaFoldDB" id="A0AAP2XWF7"/>
<dbReference type="Pfam" id="PF00005">
    <property type="entry name" value="ABC_tran"/>
    <property type="match status" value="1"/>
</dbReference>
<dbReference type="PANTHER" id="PTHR24221">
    <property type="entry name" value="ATP-BINDING CASSETTE SUB-FAMILY B"/>
    <property type="match status" value="1"/>
</dbReference>